<dbReference type="AlphaFoldDB" id="A0A6J4M7W3"/>
<reference evidence="1" key="1">
    <citation type="submission" date="2020-02" db="EMBL/GenBank/DDBJ databases">
        <authorList>
            <person name="Meier V. D."/>
        </authorList>
    </citation>
    <scope>NUCLEOTIDE SEQUENCE</scope>
    <source>
        <strain evidence="1">AVDCRST_MAG94</strain>
    </source>
</reference>
<protein>
    <submittedName>
        <fullName evidence="1">Uncharacterized protein</fullName>
    </submittedName>
</protein>
<evidence type="ECO:0000313" key="1">
    <source>
        <dbReference type="EMBL" id="CAA9352134.1"/>
    </source>
</evidence>
<sequence>MGSSLPHHPMLNVEVSGQKPLPVERLPYLDALNSQHRATV</sequence>
<gene>
    <name evidence="1" type="ORF">AVDCRST_MAG94-2859</name>
</gene>
<proteinExistence type="predicted"/>
<dbReference type="EMBL" id="CADCTY010001008">
    <property type="protein sequence ID" value="CAA9352134.1"/>
    <property type="molecule type" value="Genomic_DNA"/>
</dbReference>
<organism evidence="1">
    <name type="scientific">uncultured Leptolyngbya sp</name>
    <dbReference type="NCBI Taxonomy" id="332963"/>
    <lineage>
        <taxon>Bacteria</taxon>
        <taxon>Bacillati</taxon>
        <taxon>Cyanobacteriota</taxon>
        <taxon>Cyanophyceae</taxon>
        <taxon>Leptolyngbyales</taxon>
        <taxon>Leptolyngbyaceae</taxon>
        <taxon>Leptolyngbya group</taxon>
        <taxon>Leptolyngbya</taxon>
        <taxon>environmental samples</taxon>
    </lineage>
</organism>
<accession>A0A6J4M7W3</accession>
<name>A0A6J4M7W3_9CYAN</name>